<accession>A0ABQ1NUG2</accession>
<reference evidence="2" key="1">
    <citation type="journal article" date="2019" name="Int. J. Syst. Evol. Microbiol.">
        <title>The Global Catalogue of Microorganisms (GCM) 10K type strain sequencing project: providing services to taxonomists for standard genome sequencing and annotation.</title>
        <authorList>
            <consortium name="The Broad Institute Genomics Platform"/>
            <consortium name="The Broad Institute Genome Sequencing Center for Infectious Disease"/>
            <person name="Wu L."/>
            <person name="Ma J."/>
        </authorList>
    </citation>
    <scope>NUCLEOTIDE SEQUENCE [LARGE SCALE GENOMIC DNA]</scope>
    <source>
        <strain evidence="2">CGMCC 1.15480</strain>
    </source>
</reference>
<evidence type="ECO:0008006" key="3">
    <source>
        <dbReference type="Google" id="ProtNLM"/>
    </source>
</evidence>
<dbReference type="InterPro" id="IPR036249">
    <property type="entry name" value="Thioredoxin-like_sf"/>
</dbReference>
<protein>
    <recommendedName>
        <fullName evidence="3">Disulfide bond formation protein DsbA</fullName>
    </recommendedName>
</protein>
<dbReference type="EMBL" id="BMJI01000003">
    <property type="protein sequence ID" value="GGC85176.1"/>
    <property type="molecule type" value="Genomic_DNA"/>
</dbReference>
<dbReference type="InterPro" id="IPR053977">
    <property type="entry name" value="Rv2466c-like"/>
</dbReference>
<dbReference type="Proteomes" id="UP000597761">
    <property type="component" value="Unassembled WGS sequence"/>
</dbReference>
<organism evidence="1 2">
    <name type="scientific">Tersicoccus solisilvae</name>
    <dbReference type="NCBI Taxonomy" id="1882339"/>
    <lineage>
        <taxon>Bacteria</taxon>
        <taxon>Bacillati</taxon>
        <taxon>Actinomycetota</taxon>
        <taxon>Actinomycetes</taxon>
        <taxon>Micrococcales</taxon>
        <taxon>Micrococcaceae</taxon>
        <taxon>Tersicoccus</taxon>
    </lineage>
</organism>
<dbReference type="Gene3D" id="3.40.30.10">
    <property type="entry name" value="Glutaredoxin"/>
    <property type="match status" value="1"/>
</dbReference>
<name>A0ABQ1NUG2_9MICC</name>
<proteinExistence type="predicted"/>
<dbReference type="SUPFAM" id="SSF52833">
    <property type="entry name" value="Thioredoxin-like"/>
    <property type="match status" value="1"/>
</dbReference>
<keyword evidence="2" id="KW-1185">Reference proteome</keyword>
<dbReference type="Pfam" id="PF22234">
    <property type="entry name" value="Rv2466c-like"/>
    <property type="match status" value="1"/>
</dbReference>
<comment type="caution">
    <text evidence="1">The sequence shown here is derived from an EMBL/GenBank/DDBJ whole genome shotgun (WGS) entry which is preliminary data.</text>
</comment>
<evidence type="ECO:0000313" key="1">
    <source>
        <dbReference type="EMBL" id="GGC85176.1"/>
    </source>
</evidence>
<evidence type="ECO:0000313" key="2">
    <source>
        <dbReference type="Proteomes" id="UP000597761"/>
    </source>
</evidence>
<dbReference type="RefSeq" id="WP_188667022.1">
    <property type="nucleotide sequence ID" value="NZ_BMJI01000003.1"/>
</dbReference>
<sequence length="199" mass="21756">MATSTADFWFDPLCPFAWATSRWILEVAQVRDIAVHWHPMSLVMLNEDNPENHHYGRTDELAPLRVIVAAAQQHGDDAVKALYDAMGTQIHHRDNQDLPDVIVRSLAEAGLPADLAAAGESDAYDAVIRASHEDGIARVGQDVGTPIVAFNGTAFFGPVITRVPRAEEAGALWDATVTLASFPAFFELKRSRTEAPQLD</sequence>
<gene>
    <name evidence="1" type="ORF">GCM10011512_10060</name>
</gene>